<protein>
    <submittedName>
        <fullName evidence="2">Uncharacterized protein</fullName>
    </submittedName>
</protein>
<keyword evidence="3" id="KW-1185">Reference proteome</keyword>
<evidence type="ECO:0000256" key="1">
    <source>
        <dbReference type="SAM" id="MobiDB-lite"/>
    </source>
</evidence>
<feature type="compositionally biased region" description="Basic and acidic residues" evidence="1">
    <location>
        <begin position="50"/>
        <end position="60"/>
    </location>
</feature>
<dbReference type="Proteomes" id="UP001367508">
    <property type="component" value="Unassembled WGS sequence"/>
</dbReference>
<feature type="region of interest" description="Disordered" evidence="1">
    <location>
        <begin position="35"/>
        <end position="75"/>
    </location>
</feature>
<dbReference type="AlphaFoldDB" id="A0AAN9MTE9"/>
<accession>A0AAN9MTE9</accession>
<name>A0AAN9MTE9_CANGL</name>
<sequence>MTTLETSYDAYFGILSSIKAEERLLLRPPSLIWDHPQEERVEEDEQLYEEMSKSPKHLDVPTKPQPEEEDSIGPT</sequence>
<proteinExistence type="predicted"/>
<evidence type="ECO:0000313" key="2">
    <source>
        <dbReference type="EMBL" id="KAK7360327.1"/>
    </source>
</evidence>
<comment type="caution">
    <text evidence="2">The sequence shown here is derived from an EMBL/GenBank/DDBJ whole genome shotgun (WGS) entry which is preliminary data.</text>
</comment>
<gene>
    <name evidence="2" type="ORF">VNO77_02312</name>
</gene>
<organism evidence="2 3">
    <name type="scientific">Canavalia gladiata</name>
    <name type="common">Sword bean</name>
    <name type="synonym">Dolichos gladiatus</name>
    <dbReference type="NCBI Taxonomy" id="3824"/>
    <lineage>
        <taxon>Eukaryota</taxon>
        <taxon>Viridiplantae</taxon>
        <taxon>Streptophyta</taxon>
        <taxon>Embryophyta</taxon>
        <taxon>Tracheophyta</taxon>
        <taxon>Spermatophyta</taxon>
        <taxon>Magnoliopsida</taxon>
        <taxon>eudicotyledons</taxon>
        <taxon>Gunneridae</taxon>
        <taxon>Pentapetalae</taxon>
        <taxon>rosids</taxon>
        <taxon>fabids</taxon>
        <taxon>Fabales</taxon>
        <taxon>Fabaceae</taxon>
        <taxon>Papilionoideae</taxon>
        <taxon>50 kb inversion clade</taxon>
        <taxon>NPAAA clade</taxon>
        <taxon>indigoferoid/millettioid clade</taxon>
        <taxon>Phaseoleae</taxon>
        <taxon>Canavalia</taxon>
    </lineage>
</organism>
<dbReference type="EMBL" id="JAYMYQ010000001">
    <property type="protein sequence ID" value="KAK7360327.1"/>
    <property type="molecule type" value="Genomic_DNA"/>
</dbReference>
<evidence type="ECO:0000313" key="3">
    <source>
        <dbReference type="Proteomes" id="UP001367508"/>
    </source>
</evidence>
<reference evidence="2 3" key="1">
    <citation type="submission" date="2024-01" db="EMBL/GenBank/DDBJ databases">
        <title>The genomes of 5 underutilized Papilionoideae crops provide insights into root nodulation and disease resistanc.</title>
        <authorList>
            <person name="Jiang F."/>
        </authorList>
    </citation>
    <scope>NUCLEOTIDE SEQUENCE [LARGE SCALE GENOMIC DNA]</scope>
    <source>
        <strain evidence="2">LVBAO_FW01</strain>
        <tissue evidence="2">Leaves</tissue>
    </source>
</reference>